<sequence>MVSKKRVKDFGAGVTRTICKKKTLEKIENSLRNISKSQESINKLLSLLPLQCVIRNMWPIRILEVSSTIVQCALSMIPFVKNYFT</sequence>
<dbReference type="AlphaFoldDB" id="A0A0K0EFH4"/>
<reference evidence="1" key="1">
    <citation type="submission" date="2015-08" db="UniProtKB">
        <authorList>
            <consortium name="WormBaseParasite"/>
        </authorList>
    </citation>
    <scope>IDENTIFICATION</scope>
</reference>
<name>A0A0K0EFH4_STRER</name>
<protein>
    <submittedName>
        <fullName evidence="1">Uncharacterized protein</fullName>
    </submittedName>
</protein>
<proteinExistence type="predicted"/>
<organism evidence="1">
    <name type="scientific">Strongyloides stercoralis</name>
    <name type="common">Threadworm</name>
    <dbReference type="NCBI Taxonomy" id="6248"/>
    <lineage>
        <taxon>Eukaryota</taxon>
        <taxon>Metazoa</taxon>
        <taxon>Ecdysozoa</taxon>
        <taxon>Nematoda</taxon>
        <taxon>Chromadorea</taxon>
        <taxon>Rhabditida</taxon>
        <taxon>Tylenchina</taxon>
        <taxon>Panagrolaimomorpha</taxon>
        <taxon>Strongyloidoidea</taxon>
        <taxon>Strongyloididae</taxon>
        <taxon>Strongyloides</taxon>
    </lineage>
</organism>
<evidence type="ECO:0000313" key="1">
    <source>
        <dbReference type="WBParaSite" id="SSTP_0000823750.1"/>
    </source>
</evidence>
<accession>A0A0K0EFH4</accession>
<dbReference type="WBParaSite" id="SSTP_0000823750.1">
    <property type="protein sequence ID" value="SSTP_0000823750.1"/>
    <property type="gene ID" value="SSTP_0000823750"/>
</dbReference>